<evidence type="ECO:0000256" key="5">
    <source>
        <dbReference type="ARBA" id="ARBA00023242"/>
    </source>
</evidence>
<dbReference type="InterPro" id="IPR017930">
    <property type="entry name" value="Myb_dom"/>
</dbReference>
<dbReference type="Gene3D" id="1.10.230.10">
    <property type="entry name" value="Cytochrome P450-Terp, domain 2"/>
    <property type="match status" value="1"/>
</dbReference>
<dbReference type="InterPro" id="IPR016143">
    <property type="entry name" value="Citrate_synth-like_sm_a-sub"/>
</dbReference>
<reference evidence="6" key="1">
    <citation type="submission" date="2015-06" db="UniProtKB">
        <authorList>
            <consortium name="EnsemblPlants"/>
        </authorList>
    </citation>
    <scope>IDENTIFICATION</scope>
</reference>
<dbReference type="SUPFAM" id="SSF48256">
    <property type="entry name" value="Citrate synthase"/>
    <property type="match status" value="1"/>
</dbReference>
<organism evidence="6">
    <name type="scientific">Aegilops tauschii</name>
    <name type="common">Tausch's goatgrass</name>
    <name type="synonym">Aegilops squarrosa</name>
    <dbReference type="NCBI Taxonomy" id="37682"/>
    <lineage>
        <taxon>Eukaryota</taxon>
        <taxon>Viridiplantae</taxon>
        <taxon>Streptophyta</taxon>
        <taxon>Embryophyta</taxon>
        <taxon>Tracheophyta</taxon>
        <taxon>Spermatophyta</taxon>
        <taxon>Magnoliopsida</taxon>
        <taxon>Liliopsida</taxon>
        <taxon>Poales</taxon>
        <taxon>Poaceae</taxon>
        <taxon>BOP clade</taxon>
        <taxon>Pooideae</taxon>
        <taxon>Triticodae</taxon>
        <taxon>Triticeae</taxon>
        <taxon>Triticinae</taxon>
        <taxon>Aegilops</taxon>
    </lineage>
</organism>
<dbReference type="AlphaFoldDB" id="M8AWZ6"/>
<dbReference type="InterPro" id="IPR036969">
    <property type="entry name" value="Citrate_synthase_sf"/>
</dbReference>
<proteinExistence type="predicted"/>
<dbReference type="InterPro" id="IPR009057">
    <property type="entry name" value="Homeodomain-like_sf"/>
</dbReference>
<dbReference type="Pfam" id="PF00249">
    <property type="entry name" value="Myb_DNA-binding"/>
    <property type="match status" value="1"/>
</dbReference>
<dbReference type="PROSITE" id="PS51294">
    <property type="entry name" value="HTH_MYB"/>
    <property type="match status" value="1"/>
</dbReference>
<protein>
    <submittedName>
        <fullName evidence="6">COP9 signalosome complex subunit 4</fullName>
    </submittedName>
</protein>
<dbReference type="GO" id="GO:0046912">
    <property type="term" value="F:acyltransferase activity, acyl groups converted into alkyl on transfer"/>
    <property type="evidence" value="ECO:0007669"/>
    <property type="project" value="InterPro"/>
</dbReference>
<sequence length="425" mass="48545">MTRFPNRNFPVRLEHPVPIGGSQRPNLTWEESVKRDLKDWSITKELAMDRGFEFGLRRWTEAKAWYRLADLDMSHLLFIVLLRTLNGLAGPLHGLANQVVVVREKFPELYESEQQWLRAAQMLSGIDLDSGIRLKQAFVSLYMSLDFLSPGNLTNFLKTRMLDDTNKLSKCVQIARLYLEYDDAVNAEAFINKDSFLVTNSNQEVLNLQYKVCYVRILDLKRKFLEAALRYYGISQILSNAKLGTMAVVPGYGHGVLRNTDPRYSCQREFTLKYLPEDPLFQLVQPCGSGHVTLALYCVAKDTDGLGLHTMQMCCIHNYLLAPDICAQNAVWTDKMVSLQGGCIGKQCQEKREAWTIEEEHAVVNAHRVYGNKWAEIAKVLPRRFFSPIAKVKDDKPSELLELQDTQNHRLAVLGSDERQPLLST</sequence>
<name>M8AWZ6_AEGTA</name>
<dbReference type="ExpressionAtlas" id="M8AWZ6">
    <property type="expression patterns" value="baseline"/>
</dbReference>
<dbReference type="SUPFAM" id="SSF46689">
    <property type="entry name" value="Homeodomain-like"/>
    <property type="match status" value="1"/>
</dbReference>
<keyword evidence="5" id="KW-0539">Nucleus</keyword>
<evidence type="ECO:0000313" key="6">
    <source>
        <dbReference type="EnsemblPlants" id="EMT08992"/>
    </source>
</evidence>
<evidence type="ECO:0000256" key="4">
    <source>
        <dbReference type="ARBA" id="ARBA00023125"/>
    </source>
</evidence>
<dbReference type="GO" id="GO:0008180">
    <property type="term" value="C:COP9 signalosome"/>
    <property type="evidence" value="ECO:0007669"/>
    <property type="project" value="TreeGrafter"/>
</dbReference>
<dbReference type="GO" id="GO:0003677">
    <property type="term" value="F:DNA binding"/>
    <property type="evidence" value="ECO:0007669"/>
    <property type="project" value="UniProtKB-KW"/>
</dbReference>
<dbReference type="PANTHER" id="PTHR10855:SF2">
    <property type="entry name" value="COP9 SIGNALOSOME COMPLEX SUBUNIT 4"/>
    <property type="match status" value="1"/>
</dbReference>
<dbReference type="Gene3D" id="1.10.10.60">
    <property type="entry name" value="Homeodomain-like"/>
    <property type="match status" value="1"/>
</dbReference>
<dbReference type="InterPro" id="IPR054559">
    <property type="entry name" value="PSMD12-CSN4-like_N"/>
</dbReference>
<evidence type="ECO:0000256" key="2">
    <source>
        <dbReference type="ARBA" id="ARBA00004496"/>
    </source>
</evidence>
<dbReference type="InterPro" id="IPR019810">
    <property type="entry name" value="Citrate_synthase_AS"/>
</dbReference>
<evidence type="ECO:0000256" key="1">
    <source>
        <dbReference type="ARBA" id="ARBA00004123"/>
    </source>
</evidence>
<dbReference type="InterPro" id="IPR040134">
    <property type="entry name" value="PSMD12/CSN4"/>
</dbReference>
<dbReference type="CDD" id="cd00167">
    <property type="entry name" value="SANT"/>
    <property type="match status" value="1"/>
</dbReference>
<dbReference type="PROSITE" id="PS50090">
    <property type="entry name" value="MYB_LIKE"/>
    <property type="match status" value="1"/>
</dbReference>
<comment type="subcellular location">
    <subcellularLocation>
        <location evidence="2">Cytoplasm</location>
    </subcellularLocation>
    <subcellularLocation>
        <location evidence="1">Nucleus</location>
    </subcellularLocation>
</comment>
<evidence type="ECO:0000256" key="3">
    <source>
        <dbReference type="ARBA" id="ARBA00022490"/>
    </source>
</evidence>
<dbReference type="Pfam" id="PF22241">
    <property type="entry name" value="PSMD12-CSN4_N"/>
    <property type="match status" value="1"/>
</dbReference>
<dbReference type="PROSITE" id="PS00480">
    <property type="entry name" value="CITRATE_SYNTHASE"/>
    <property type="match status" value="1"/>
</dbReference>
<dbReference type="GO" id="GO:0005829">
    <property type="term" value="C:cytosol"/>
    <property type="evidence" value="ECO:0007669"/>
    <property type="project" value="TreeGrafter"/>
</dbReference>
<keyword evidence="4" id="KW-0238">DNA-binding</keyword>
<accession>M8AWZ6</accession>
<keyword evidence="3" id="KW-0963">Cytoplasm</keyword>
<dbReference type="PANTHER" id="PTHR10855">
    <property type="entry name" value="26S PROTEASOME NON-ATPASE REGULATORY SUBUNIT 12/COP9 SIGNALOSOME COMPLEX SUBUNIT 4"/>
    <property type="match status" value="1"/>
</dbReference>
<dbReference type="EnsemblPlants" id="EMT08992">
    <property type="protein sequence ID" value="EMT08992"/>
    <property type="gene ID" value="F775_23824"/>
</dbReference>
<dbReference type="InterPro" id="IPR001005">
    <property type="entry name" value="SANT/Myb"/>
</dbReference>